<dbReference type="RefSeq" id="WP_129893504.1">
    <property type="nucleotide sequence ID" value="NZ_CP035758.1"/>
</dbReference>
<evidence type="ECO:0000256" key="1">
    <source>
        <dbReference type="ARBA" id="ARBA00010243"/>
    </source>
</evidence>
<reference evidence="8 9" key="1">
    <citation type="submission" date="2019-01" db="EMBL/GenBank/DDBJ databases">
        <title>Ktedonosporobacter rubrisoli SCAWS-G2.</title>
        <authorList>
            <person name="Huang Y."/>
            <person name="Yan B."/>
        </authorList>
    </citation>
    <scope>NUCLEOTIDE SEQUENCE [LARGE SCALE GENOMIC DNA]</scope>
    <source>
        <strain evidence="8 9">SCAWS-G2</strain>
    </source>
</reference>
<dbReference type="PANTHER" id="PTHR30471:SF3">
    <property type="entry name" value="UPF0758 PROTEIN YEES-RELATED"/>
    <property type="match status" value="1"/>
</dbReference>
<sequence length="221" mass="24895">MLAYQKRILESIRKNGIGQLTDADLLVMILWGRGTKRDHEWILKSLRTITAEKGNVTNLLKTDADELLSYQFDEMSTARLLALLELIRRLAQPEPKIQSITSAYDVISLIGAEMRHLNHEEMAVLVLDNKNHLVANINMYRGTVNSSVLRASEAFRPAIVRNCPNIIICHNHPSGDPNPSPEDMTVTRDLVEAGKLLNIDVLDHIIIGNPGFVSLHETMKW</sequence>
<comment type="similarity">
    <text evidence="1">Belongs to the UPF0758 family.</text>
</comment>
<keyword evidence="2" id="KW-0645">Protease</keyword>
<protein>
    <recommendedName>
        <fullName evidence="7">MPN domain-containing protein</fullName>
    </recommendedName>
</protein>
<dbReference type="Proteomes" id="UP000290365">
    <property type="component" value="Chromosome"/>
</dbReference>
<name>A0A4P6K325_KTERU</name>
<evidence type="ECO:0000256" key="4">
    <source>
        <dbReference type="ARBA" id="ARBA00022801"/>
    </source>
</evidence>
<evidence type="ECO:0000313" key="8">
    <source>
        <dbReference type="EMBL" id="QBD82435.1"/>
    </source>
</evidence>
<gene>
    <name evidence="8" type="ORF">EPA93_43260</name>
</gene>
<dbReference type="CDD" id="cd08071">
    <property type="entry name" value="MPN_DUF2466"/>
    <property type="match status" value="1"/>
</dbReference>
<dbReference type="InterPro" id="IPR020891">
    <property type="entry name" value="UPF0758_CS"/>
</dbReference>
<evidence type="ECO:0000259" key="7">
    <source>
        <dbReference type="PROSITE" id="PS50249"/>
    </source>
</evidence>
<evidence type="ECO:0000313" key="9">
    <source>
        <dbReference type="Proteomes" id="UP000290365"/>
    </source>
</evidence>
<dbReference type="PANTHER" id="PTHR30471">
    <property type="entry name" value="DNA REPAIR PROTEIN RADC"/>
    <property type="match status" value="1"/>
</dbReference>
<accession>A0A4P6K325</accession>
<keyword evidence="4" id="KW-0378">Hydrolase</keyword>
<keyword evidence="5" id="KW-0862">Zinc</keyword>
<dbReference type="PROSITE" id="PS50249">
    <property type="entry name" value="MPN"/>
    <property type="match status" value="1"/>
</dbReference>
<dbReference type="GO" id="GO:0008237">
    <property type="term" value="F:metallopeptidase activity"/>
    <property type="evidence" value="ECO:0007669"/>
    <property type="project" value="UniProtKB-KW"/>
</dbReference>
<dbReference type="InterPro" id="IPR025657">
    <property type="entry name" value="RadC_JAB"/>
</dbReference>
<dbReference type="GO" id="GO:0046872">
    <property type="term" value="F:metal ion binding"/>
    <property type="evidence" value="ECO:0007669"/>
    <property type="project" value="UniProtKB-KW"/>
</dbReference>
<evidence type="ECO:0000256" key="5">
    <source>
        <dbReference type="ARBA" id="ARBA00022833"/>
    </source>
</evidence>
<dbReference type="OrthoDB" id="9804482at2"/>
<evidence type="ECO:0000256" key="6">
    <source>
        <dbReference type="ARBA" id="ARBA00023049"/>
    </source>
</evidence>
<dbReference type="PROSITE" id="PS01302">
    <property type="entry name" value="UPF0758"/>
    <property type="match status" value="1"/>
</dbReference>
<proteinExistence type="inferred from homology"/>
<dbReference type="SUPFAM" id="SSF102712">
    <property type="entry name" value="JAB1/MPN domain"/>
    <property type="match status" value="1"/>
</dbReference>
<feature type="domain" description="MPN" evidence="7">
    <location>
        <begin position="99"/>
        <end position="221"/>
    </location>
</feature>
<dbReference type="EMBL" id="CP035758">
    <property type="protein sequence ID" value="QBD82435.1"/>
    <property type="molecule type" value="Genomic_DNA"/>
</dbReference>
<evidence type="ECO:0000256" key="2">
    <source>
        <dbReference type="ARBA" id="ARBA00022670"/>
    </source>
</evidence>
<evidence type="ECO:0000256" key="3">
    <source>
        <dbReference type="ARBA" id="ARBA00022723"/>
    </source>
</evidence>
<keyword evidence="6" id="KW-0482">Metalloprotease</keyword>
<keyword evidence="9" id="KW-1185">Reference proteome</keyword>
<dbReference type="GO" id="GO:0006508">
    <property type="term" value="P:proteolysis"/>
    <property type="evidence" value="ECO:0007669"/>
    <property type="project" value="UniProtKB-KW"/>
</dbReference>
<dbReference type="InterPro" id="IPR001405">
    <property type="entry name" value="UPF0758"/>
</dbReference>
<keyword evidence="3" id="KW-0479">Metal-binding</keyword>
<organism evidence="8 9">
    <name type="scientific">Ktedonosporobacter rubrisoli</name>
    <dbReference type="NCBI Taxonomy" id="2509675"/>
    <lineage>
        <taxon>Bacteria</taxon>
        <taxon>Bacillati</taxon>
        <taxon>Chloroflexota</taxon>
        <taxon>Ktedonobacteria</taxon>
        <taxon>Ktedonobacterales</taxon>
        <taxon>Ktedonosporobacteraceae</taxon>
        <taxon>Ktedonosporobacter</taxon>
    </lineage>
</organism>
<dbReference type="InterPro" id="IPR037518">
    <property type="entry name" value="MPN"/>
</dbReference>
<dbReference type="Gene3D" id="3.40.140.10">
    <property type="entry name" value="Cytidine Deaminase, domain 2"/>
    <property type="match status" value="1"/>
</dbReference>
<dbReference type="Pfam" id="PF04002">
    <property type="entry name" value="RadC"/>
    <property type="match status" value="1"/>
</dbReference>
<dbReference type="AlphaFoldDB" id="A0A4P6K325"/>
<dbReference type="KEGG" id="kbs:EPA93_43260"/>